<dbReference type="InterPro" id="IPR002509">
    <property type="entry name" value="NODB_dom"/>
</dbReference>
<dbReference type="GO" id="GO:0016810">
    <property type="term" value="F:hydrolase activity, acting on carbon-nitrogen (but not peptide) bonds"/>
    <property type="evidence" value="ECO:0007669"/>
    <property type="project" value="InterPro"/>
</dbReference>
<dbReference type="KEGG" id="lpav:PLANPX_0977"/>
<dbReference type="RefSeq" id="WP_152097523.1">
    <property type="nucleotide sequence ID" value="NZ_AP021861.1"/>
</dbReference>
<evidence type="ECO:0000313" key="3">
    <source>
        <dbReference type="Proteomes" id="UP000326837"/>
    </source>
</evidence>
<name>A0A5K7X4P6_9BACT</name>
<evidence type="ECO:0000259" key="1">
    <source>
        <dbReference type="PROSITE" id="PS51677"/>
    </source>
</evidence>
<keyword evidence="3" id="KW-1185">Reference proteome</keyword>
<dbReference type="AlphaFoldDB" id="A0A5K7X4P6"/>
<dbReference type="Gene3D" id="3.20.20.370">
    <property type="entry name" value="Glycoside hydrolase/deacetylase"/>
    <property type="match status" value="1"/>
</dbReference>
<evidence type="ECO:0000313" key="2">
    <source>
        <dbReference type="EMBL" id="BBO31365.1"/>
    </source>
</evidence>
<dbReference type="Pfam" id="PF11959">
    <property type="entry name" value="DUF3473"/>
    <property type="match status" value="1"/>
</dbReference>
<dbReference type="CDD" id="cd10941">
    <property type="entry name" value="CE4_PuuE_HpPgdA_like_2"/>
    <property type="match status" value="1"/>
</dbReference>
<dbReference type="PANTHER" id="PTHR47561">
    <property type="entry name" value="POLYSACCHARIDE DEACETYLASE FAMILY PROTEIN (AFU_ORTHOLOGUE AFUA_6G05030)"/>
    <property type="match status" value="1"/>
</dbReference>
<accession>A0A5K7X4P6</accession>
<sequence>MKSAAASPVVNALSFDIEDWFHMVGIDAVDKPELWPTFPSLAERYTDQILQALADANVRATFFTLGWIADRHPALVRRIADAGHELGTHSYWHRQCFTLTPEELREDLRRSIDAIENAGGQKLLGFRAPTFSIIPGSEWVFDVLLDLGLKYDASLFPGVHGGGGYPCPMERHYFTGAPSGRPMPELPMSMMTLLGRRIAFSGGGYLRLLPPWLIRRGFDQLNAQGIPVVAYLHPRDFAADCPRVPMPPHRKFKCYVGLGSTAAKFKMLLERYRFTTCAEVAGIVQ</sequence>
<dbReference type="PANTHER" id="PTHR47561:SF1">
    <property type="entry name" value="POLYSACCHARIDE DEACETYLASE FAMILY PROTEIN (AFU_ORTHOLOGUE AFUA_6G05030)"/>
    <property type="match status" value="1"/>
</dbReference>
<dbReference type="GO" id="GO:0005975">
    <property type="term" value="P:carbohydrate metabolic process"/>
    <property type="evidence" value="ECO:0007669"/>
    <property type="project" value="InterPro"/>
</dbReference>
<gene>
    <name evidence="2" type="ORF">PLANPX_0977</name>
</gene>
<dbReference type="InterPro" id="IPR045235">
    <property type="entry name" value="PuuE_HpPgdA-like"/>
</dbReference>
<dbReference type="EMBL" id="AP021861">
    <property type="protein sequence ID" value="BBO31365.1"/>
    <property type="molecule type" value="Genomic_DNA"/>
</dbReference>
<dbReference type="Proteomes" id="UP000326837">
    <property type="component" value="Chromosome"/>
</dbReference>
<feature type="domain" description="NodB homology" evidence="1">
    <location>
        <begin position="32"/>
        <end position="285"/>
    </location>
</feature>
<dbReference type="SUPFAM" id="SSF88713">
    <property type="entry name" value="Glycoside hydrolase/deacetylase"/>
    <property type="match status" value="1"/>
</dbReference>
<dbReference type="InterPro" id="IPR011330">
    <property type="entry name" value="Glyco_hydro/deAcase_b/a-brl"/>
</dbReference>
<dbReference type="Pfam" id="PF01522">
    <property type="entry name" value="Polysacc_deac_1"/>
    <property type="match status" value="1"/>
</dbReference>
<protein>
    <submittedName>
        <fullName evidence="2">Polysaccharide deacetylase</fullName>
    </submittedName>
</protein>
<reference evidence="3" key="1">
    <citation type="submission" date="2019-10" db="EMBL/GenBank/DDBJ databases">
        <title>Lacipirellula parvula gen. nov., sp. nov., representing a lineage of planctomycetes widespread in freshwater anoxic habitats, and description of the family Lacipirellulaceae.</title>
        <authorList>
            <person name="Dedysh S.N."/>
            <person name="Kulichevskaya I.S."/>
            <person name="Beletsky A.V."/>
            <person name="Rakitin A.L."/>
            <person name="Mardanov A.V."/>
            <person name="Ivanova A.A."/>
            <person name="Saltykova V.X."/>
            <person name="Rijpstra W.I.C."/>
            <person name="Sinninghe Damste J.S."/>
            <person name="Ravin N.V."/>
        </authorList>
    </citation>
    <scope>NUCLEOTIDE SEQUENCE [LARGE SCALE GENOMIC DNA]</scope>
    <source>
        <strain evidence="3">PX69</strain>
    </source>
</reference>
<dbReference type="InterPro" id="IPR022560">
    <property type="entry name" value="DUF3473"/>
</dbReference>
<proteinExistence type="predicted"/>
<organism evidence="2 3">
    <name type="scientific">Lacipirellula parvula</name>
    <dbReference type="NCBI Taxonomy" id="2650471"/>
    <lineage>
        <taxon>Bacteria</taxon>
        <taxon>Pseudomonadati</taxon>
        <taxon>Planctomycetota</taxon>
        <taxon>Planctomycetia</taxon>
        <taxon>Pirellulales</taxon>
        <taxon>Lacipirellulaceae</taxon>
        <taxon>Lacipirellula</taxon>
    </lineage>
</organism>
<dbReference type="PROSITE" id="PS51677">
    <property type="entry name" value="NODB"/>
    <property type="match status" value="1"/>
</dbReference>